<dbReference type="Gene3D" id="3.40.630.30">
    <property type="match status" value="1"/>
</dbReference>
<evidence type="ECO:0000313" key="2">
    <source>
        <dbReference type="EMBL" id="ERH70874.1"/>
    </source>
</evidence>
<dbReference type="PROSITE" id="PS51186">
    <property type="entry name" value="GNAT"/>
    <property type="match status" value="1"/>
</dbReference>
<name>A0AAV3K338_ACIBA</name>
<dbReference type="AlphaFoldDB" id="A0AAV3K338"/>
<proteinExistence type="predicted"/>
<dbReference type="InterPro" id="IPR016181">
    <property type="entry name" value="Acyl_CoA_acyltransferase"/>
</dbReference>
<sequence>MMEISLRFANTADLKAINERYAEIDFVPSHNDELIILASIDEKIVGQGRVVGIYANSGELGGIYVFPGNEGLGIARKVVDFLIKNSDFSMLYCLPFAELEGFYGSMGFAAVKDMAQVPEAVLKKHEWCNSNYDKPVLLLERNKRISIKKPPQKAVAEFKPAIYRSMVDEYFYILLRRSFIGFHKIFRFKIFNNHICMLFFRRSNGYRK</sequence>
<accession>A0AAV3K338</accession>
<dbReference type="CDD" id="cd04301">
    <property type="entry name" value="NAT_SF"/>
    <property type="match status" value="1"/>
</dbReference>
<comment type="caution">
    <text evidence="2">The sequence shown here is derived from an EMBL/GenBank/DDBJ whole genome shotgun (WGS) entry which is preliminary data.</text>
</comment>
<dbReference type="SUPFAM" id="SSF55729">
    <property type="entry name" value="Acyl-CoA N-acyltransferases (Nat)"/>
    <property type="match status" value="1"/>
</dbReference>
<dbReference type="GO" id="GO:0016747">
    <property type="term" value="F:acyltransferase activity, transferring groups other than amino-acyl groups"/>
    <property type="evidence" value="ECO:0007669"/>
    <property type="project" value="InterPro"/>
</dbReference>
<protein>
    <submittedName>
        <fullName evidence="2">GCN5 family N-acetyltransferase</fullName>
    </submittedName>
</protein>
<evidence type="ECO:0000313" key="3">
    <source>
        <dbReference type="Proteomes" id="UP000016517"/>
    </source>
</evidence>
<reference evidence="2 3" key="1">
    <citation type="submission" date="2013-08" db="EMBL/GenBank/DDBJ databases">
        <title>Study of Ammonical-Nitrogen removal by Nitrification Denitrification process using lab isolates.</title>
        <authorList>
            <person name="Khardenavis A.A."/>
            <person name="Pal R.R."/>
            <person name="Kapley A."/>
            <person name="Qureshi A."/>
            <person name="Purohit H.J."/>
        </authorList>
    </citation>
    <scope>NUCLEOTIDE SEQUENCE [LARGE SCALE GENOMIC DNA]</scope>
    <source>
        <strain evidence="2 3">EGD-HP18</strain>
    </source>
</reference>
<dbReference type="Pfam" id="PF00583">
    <property type="entry name" value="Acetyltransf_1"/>
    <property type="match status" value="1"/>
</dbReference>
<organism evidence="2 3">
    <name type="scientific">Acinetobacter baumannii EGD-HP18</name>
    <dbReference type="NCBI Taxonomy" id="1358412"/>
    <lineage>
        <taxon>Bacteria</taxon>
        <taxon>Pseudomonadati</taxon>
        <taxon>Pseudomonadota</taxon>
        <taxon>Gammaproteobacteria</taxon>
        <taxon>Moraxellales</taxon>
        <taxon>Moraxellaceae</taxon>
        <taxon>Acinetobacter</taxon>
        <taxon>Acinetobacter calcoaceticus/baumannii complex</taxon>
    </lineage>
</organism>
<dbReference type="InterPro" id="IPR000182">
    <property type="entry name" value="GNAT_dom"/>
</dbReference>
<dbReference type="Proteomes" id="UP000016517">
    <property type="component" value="Unassembled WGS sequence"/>
</dbReference>
<evidence type="ECO:0000259" key="1">
    <source>
        <dbReference type="PROSITE" id="PS51186"/>
    </source>
</evidence>
<feature type="domain" description="N-acetyltransferase" evidence="1">
    <location>
        <begin position="1"/>
        <end position="128"/>
    </location>
</feature>
<gene>
    <name evidence="2" type="ORF">N173_14180</name>
</gene>
<dbReference type="EMBL" id="AVST01000035">
    <property type="protein sequence ID" value="ERH70874.1"/>
    <property type="molecule type" value="Genomic_DNA"/>
</dbReference>